<comment type="caution">
    <text evidence="1">The sequence shown here is derived from an EMBL/GenBank/DDBJ whole genome shotgun (WGS) entry which is preliminary data.</text>
</comment>
<proteinExistence type="predicted"/>
<accession>A0ABQ2QPJ0</accession>
<dbReference type="Proteomes" id="UP000654004">
    <property type="component" value="Unassembled WGS sequence"/>
</dbReference>
<protein>
    <submittedName>
        <fullName evidence="1">Uncharacterized protein</fullName>
    </submittedName>
</protein>
<keyword evidence="2" id="KW-1185">Reference proteome</keyword>
<name>A0ABQ2QPJ0_9GAMM</name>
<dbReference type="RefSeq" id="WP_229777110.1">
    <property type="nucleotide sequence ID" value="NZ_BMQW01000006.1"/>
</dbReference>
<gene>
    <name evidence="1" type="ORF">GCM10009410_26720</name>
</gene>
<evidence type="ECO:0000313" key="1">
    <source>
        <dbReference type="EMBL" id="GGP91274.1"/>
    </source>
</evidence>
<organism evidence="1 2">
    <name type="scientific">Shewanella ulleungensis</name>
    <dbReference type="NCBI Taxonomy" id="2282699"/>
    <lineage>
        <taxon>Bacteria</taxon>
        <taxon>Pseudomonadati</taxon>
        <taxon>Pseudomonadota</taxon>
        <taxon>Gammaproteobacteria</taxon>
        <taxon>Alteromonadales</taxon>
        <taxon>Shewanellaceae</taxon>
        <taxon>Shewanella</taxon>
    </lineage>
</organism>
<evidence type="ECO:0000313" key="2">
    <source>
        <dbReference type="Proteomes" id="UP000654004"/>
    </source>
</evidence>
<sequence length="90" mass="10399">MESNVDEYDCSVMLTWFMFRPASQSGSSSGSWIFRFSSDNVVQSRLAASHCHYFMADDEDEMLDDKLLSCVNCMRRRWLVDGFECYGLPS</sequence>
<dbReference type="EMBL" id="BMQW01000006">
    <property type="protein sequence ID" value="GGP91274.1"/>
    <property type="molecule type" value="Genomic_DNA"/>
</dbReference>
<reference evidence="2" key="1">
    <citation type="journal article" date="2019" name="Int. J. Syst. Evol. Microbiol.">
        <title>The Global Catalogue of Microorganisms (GCM) 10K type strain sequencing project: providing services to taxonomists for standard genome sequencing and annotation.</title>
        <authorList>
            <consortium name="The Broad Institute Genomics Platform"/>
            <consortium name="The Broad Institute Genome Sequencing Center for Infectious Disease"/>
            <person name="Wu L."/>
            <person name="Ma J."/>
        </authorList>
    </citation>
    <scope>NUCLEOTIDE SEQUENCE [LARGE SCALE GENOMIC DNA]</scope>
    <source>
        <strain evidence="2">JCM 32305</strain>
    </source>
</reference>